<dbReference type="EMBL" id="JAHLJV010000030">
    <property type="protein sequence ID" value="KAK1590616.1"/>
    <property type="molecule type" value="Genomic_DNA"/>
</dbReference>
<organism evidence="1 2">
    <name type="scientific">Colletotrichum navitas</name>
    <dbReference type="NCBI Taxonomy" id="681940"/>
    <lineage>
        <taxon>Eukaryota</taxon>
        <taxon>Fungi</taxon>
        <taxon>Dikarya</taxon>
        <taxon>Ascomycota</taxon>
        <taxon>Pezizomycotina</taxon>
        <taxon>Sordariomycetes</taxon>
        <taxon>Hypocreomycetidae</taxon>
        <taxon>Glomerellales</taxon>
        <taxon>Glomerellaceae</taxon>
        <taxon>Colletotrichum</taxon>
        <taxon>Colletotrichum graminicola species complex</taxon>
    </lineage>
</organism>
<reference evidence="1" key="1">
    <citation type="submission" date="2021-06" db="EMBL/GenBank/DDBJ databases">
        <title>Comparative genomics, transcriptomics and evolutionary studies reveal genomic signatures of adaptation to plant cell wall in hemibiotrophic fungi.</title>
        <authorList>
            <consortium name="DOE Joint Genome Institute"/>
            <person name="Baroncelli R."/>
            <person name="Diaz J.F."/>
            <person name="Benocci T."/>
            <person name="Peng M."/>
            <person name="Battaglia E."/>
            <person name="Haridas S."/>
            <person name="Andreopoulos W."/>
            <person name="Labutti K."/>
            <person name="Pangilinan J."/>
            <person name="Floch G.L."/>
            <person name="Makela M.R."/>
            <person name="Henrissat B."/>
            <person name="Grigoriev I.V."/>
            <person name="Crouch J.A."/>
            <person name="De Vries R.P."/>
            <person name="Sukno S.A."/>
            <person name="Thon M.R."/>
        </authorList>
    </citation>
    <scope>NUCLEOTIDE SEQUENCE</scope>
    <source>
        <strain evidence="1">CBS 125086</strain>
    </source>
</reference>
<name>A0AAD8PZ56_9PEZI</name>
<gene>
    <name evidence="1" type="ORF">LY79DRAFT_215398</name>
</gene>
<sequence length="192" mass="22116">MCKIQTITPIAAHTTMHTIKSVHRYEHNRPSFWKTGDLTRGANAPLILSLSSHVLSLCQLLVSSSSFSRQPWLFFFPPCYWSRLEIETNLTSHLSSQRAFPPTYLSSFLRSRCALLCFACRHVETRTLRLRGDHICVQPASLSQYSLLPADTSRYSTRRRRRRAATTWTSSHHHTRRCALPNTTRHTAPFYA</sequence>
<protein>
    <submittedName>
        <fullName evidence="1">Uncharacterized protein</fullName>
    </submittedName>
</protein>
<dbReference type="RefSeq" id="XP_060414098.1">
    <property type="nucleotide sequence ID" value="XM_060551568.1"/>
</dbReference>
<keyword evidence="2" id="KW-1185">Reference proteome</keyword>
<dbReference type="Proteomes" id="UP001230504">
    <property type="component" value="Unassembled WGS sequence"/>
</dbReference>
<proteinExistence type="predicted"/>
<comment type="caution">
    <text evidence="1">The sequence shown here is derived from an EMBL/GenBank/DDBJ whole genome shotgun (WGS) entry which is preliminary data.</text>
</comment>
<accession>A0AAD8PZ56</accession>
<dbReference type="AlphaFoldDB" id="A0AAD8PZ56"/>
<evidence type="ECO:0000313" key="2">
    <source>
        <dbReference type="Proteomes" id="UP001230504"/>
    </source>
</evidence>
<dbReference type="GeneID" id="85435808"/>
<evidence type="ECO:0000313" key="1">
    <source>
        <dbReference type="EMBL" id="KAK1590616.1"/>
    </source>
</evidence>